<evidence type="ECO:0000313" key="1">
    <source>
        <dbReference type="EMBL" id="OJG83535.1"/>
    </source>
</evidence>
<dbReference type="STRING" id="150033.RV14_GL001413"/>
<dbReference type="Proteomes" id="UP000182152">
    <property type="component" value="Unassembled WGS sequence"/>
</dbReference>
<proteinExistence type="predicted"/>
<protein>
    <submittedName>
        <fullName evidence="1">Uncharacterized protein</fullName>
    </submittedName>
</protein>
<sequence length="66" mass="7997">MLIIEGSRAENESLYRYDFYKQTFYPHGLNNVTVYGEKLTAPQLLRRVKQYLKNRKHYLEKQAPFK</sequence>
<reference evidence="1 2" key="1">
    <citation type="submission" date="2014-12" db="EMBL/GenBank/DDBJ databases">
        <title>Draft genome sequences of 29 type strains of Enterococci.</title>
        <authorList>
            <person name="Zhong Z."/>
            <person name="Sun Z."/>
            <person name="Liu W."/>
            <person name="Zhang W."/>
            <person name="Zhang H."/>
        </authorList>
    </citation>
    <scope>NUCLEOTIDE SEQUENCE [LARGE SCALE GENOMIC DNA]</scope>
    <source>
        <strain evidence="1 2">DSM 15687</strain>
    </source>
</reference>
<dbReference type="EMBL" id="JXLB01000003">
    <property type="protein sequence ID" value="OJG83535.1"/>
    <property type="molecule type" value="Genomic_DNA"/>
</dbReference>
<dbReference type="AlphaFoldDB" id="A0A1L8WRB6"/>
<gene>
    <name evidence="1" type="ORF">RV14_GL001413</name>
</gene>
<keyword evidence="2" id="KW-1185">Reference proteome</keyword>
<evidence type="ECO:0000313" key="2">
    <source>
        <dbReference type="Proteomes" id="UP000182152"/>
    </source>
</evidence>
<organism evidence="1 2">
    <name type="scientific">Enterococcus ratti</name>
    <dbReference type="NCBI Taxonomy" id="150033"/>
    <lineage>
        <taxon>Bacteria</taxon>
        <taxon>Bacillati</taxon>
        <taxon>Bacillota</taxon>
        <taxon>Bacilli</taxon>
        <taxon>Lactobacillales</taxon>
        <taxon>Enterococcaceae</taxon>
        <taxon>Enterococcus</taxon>
    </lineage>
</organism>
<name>A0A1L8WRB6_9ENTE</name>
<accession>A0A1L8WRB6</accession>
<comment type="caution">
    <text evidence="1">The sequence shown here is derived from an EMBL/GenBank/DDBJ whole genome shotgun (WGS) entry which is preliminary data.</text>
</comment>